<feature type="chain" id="PRO_5028852850" evidence="4">
    <location>
        <begin position="30"/>
        <end position="429"/>
    </location>
</feature>
<comment type="similarity">
    <text evidence="1">Belongs to the leucine-binding protein family.</text>
</comment>
<dbReference type="PROSITE" id="PS51318">
    <property type="entry name" value="TAT"/>
    <property type="match status" value="1"/>
</dbReference>
<dbReference type="EMBL" id="VENJ01000006">
    <property type="protein sequence ID" value="MTJ04215.1"/>
    <property type="molecule type" value="Genomic_DNA"/>
</dbReference>
<name>A0A7C9L7F6_9RHOB</name>
<reference evidence="6 7" key="1">
    <citation type="submission" date="2019-06" db="EMBL/GenBank/DDBJ databases">
        <title>Enrichment of Autotrophic Halophilic Microorganisms from Red Sea Brine Pool Using Microbial Electrosynthesis System.</title>
        <authorList>
            <person name="Alqahtani M.F."/>
            <person name="Bajracharya S."/>
            <person name="Katuri K.P."/>
            <person name="Ali M."/>
            <person name="Saikaly P.E."/>
        </authorList>
    </citation>
    <scope>NUCLEOTIDE SEQUENCE [LARGE SCALE GENOMIC DNA]</scope>
    <source>
        <strain evidence="6">MES6</strain>
    </source>
</reference>
<dbReference type="InterPro" id="IPR051010">
    <property type="entry name" value="BCAA_transport"/>
</dbReference>
<evidence type="ECO:0000256" key="1">
    <source>
        <dbReference type="ARBA" id="ARBA00010062"/>
    </source>
</evidence>
<gene>
    <name evidence="6" type="ORF">FH759_05900</name>
</gene>
<dbReference type="RefSeq" id="WP_273248805.1">
    <property type="nucleotide sequence ID" value="NZ_VENJ01000006.1"/>
</dbReference>
<dbReference type="InterPro" id="IPR006311">
    <property type="entry name" value="TAT_signal"/>
</dbReference>
<proteinExistence type="inferred from homology"/>
<dbReference type="Pfam" id="PF13458">
    <property type="entry name" value="Peripla_BP_6"/>
    <property type="match status" value="1"/>
</dbReference>
<accession>A0A7C9L7F6</accession>
<keyword evidence="3" id="KW-0029">Amino-acid transport</keyword>
<keyword evidence="2 4" id="KW-0732">Signal</keyword>
<evidence type="ECO:0000256" key="3">
    <source>
        <dbReference type="ARBA" id="ARBA00022970"/>
    </source>
</evidence>
<evidence type="ECO:0000259" key="5">
    <source>
        <dbReference type="Pfam" id="PF13458"/>
    </source>
</evidence>
<dbReference type="PANTHER" id="PTHR30483">
    <property type="entry name" value="LEUCINE-SPECIFIC-BINDING PROTEIN"/>
    <property type="match status" value="1"/>
</dbReference>
<feature type="domain" description="Leucine-binding protein" evidence="5">
    <location>
        <begin position="37"/>
        <end position="376"/>
    </location>
</feature>
<evidence type="ECO:0000256" key="2">
    <source>
        <dbReference type="ARBA" id="ARBA00022729"/>
    </source>
</evidence>
<dbReference type="SUPFAM" id="SSF53822">
    <property type="entry name" value="Periplasmic binding protein-like I"/>
    <property type="match status" value="1"/>
</dbReference>
<keyword evidence="3" id="KW-0813">Transport</keyword>
<protein>
    <submittedName>
        <fullName evidence="6">ABC transporter substrate-binding protein</fullName>
    </submittedName>
</protein>
<dbReference type="Proteomes" id="UP000483078">
    <property type="component" value="Unassembled WGS sequence"/>
</dbReference>
<feature type="signal peptide" evidence="4">
    <location>
        <begin position="1"/>
        <end position="29"/>
    </location>
</feature>
<dbReference type="InterPro" id="IPR028081">
    <property type="entry name" value="Leu-bd"/>
</dbReference>
<dbReference type="PANTHER" id="PTHR30483:SF6">
    <property type="entry name" value="PERIPLASMIC BINDING PROTEIN OF ABC TRANSPORTER FOR NATURAL AMINO ACIDS"/>
    <property type="match status" value="1"/>
</dbReference>
<sequence>MTKHTTISRRRFGALAGAAALAPALSTRAAAQTDEVIRIGWVGPRSGPLGIFGEADRWLADAFAAKQAGGVEIGGKTYGIEVILADTQSDPLRASQETRDLINGQNPDIVIASSTPETTNPVADACEAAGVPCITTVAPWEAFFFGRGGDPANPFKWTFHFSFGAGDFAPFYNGQWAKLETNKKVGMLLPNDADGNAIRSNLIPALEGLGFACFDAGPYENMTSNFSNQINFFKKNGCEIINAFPFPPDFPVFWRQAAQLGLAQQVKIMQMAKAGLFAAEMEAMGQLGYGLASGAYWHRLFPTFSPSLGMSSVELADGFEAATGKQWTQQPGANAALFDVLMAALGASGNPKDKAAVAGACRTLVADTAVGTVDFANGPMPGIAVTPLVGTQWVKAPDGPYDFSMEITSNALAPNVPLTAALKPYRIGG</sequence>
<evidence type="ECO:0000256" key="4">
    <source>
        <dbReference type="SAM" id="SignalP"/>
    </source>
</evidence>
<evidence type="ECO:0000313" key="6">
    <source>
        <dbReference type="EMBL" id="MTJ04215.1"/>
    </source>
</evidence>
<evidence type="ECO:0000313" key="7">
    <source>
        <dbReference type="Proteomes" id="UP000483078"/>
    </source>
</evidence>
<comment type="caution">
    <text evidence="6">The sequence shown here is derived from an EMBL/GenBank/DDBJ whole genome shotgun (WGS) entry which is preliminary data.</text>
</comment>
<dbReference type="AlphaFoldDB" id="A0A7C9L7F6"/>
<organism evidence="6 7">
    <name type="scientific">Sediminimonas qiaohouensis</name>
    <dbReference type="NCBI Taxonomy" id="552061"/>
    <lineage>
        <taxon>Bacteria</taxon>
        <taxon>Pseudomonadati</taxon>
        <taxon>Pseudomonadota</taxon>
        <taxon>Alphaproteobacteria</taxon>
        <taxon>Rhodobacterales</taxon>
        <taxon>Roseobacteraceae</taxon>
        <taxon>Sediminimonas</taxon>
    </lineage>
</organism>
<dbReference type="InterPro" id="IPR028082">
    <property type="entry name" value="Peripla_BP_I"/>
</dbReference>
<dbReference type="GO" id="GO:0006865">
    <property type="term" value="P:amino acid transport"/>
    <property type="evidence" value="ECO:0007669"/>
    <property type="project" value="UniProtKB-KW"/>
</dbReference>
<dbReference type="Gene3D" id="3.40.50.2300">
    <property type="match status" value="2"/>
</dbReference>
<dbReference type="CDD" id="cd06337">
    <property type="entry name" value="PBP1_ABC_ligand_binding-like"/>
    <property type="match status" value="1"/>
</dbReference>